<keyword evidence="1" id="KW-0560">Oxidoreductase</keyword>
<dbReference type="PANTHER" id="PTHR43580:SF2">
    <property type="entry name" value="CYTOKINE-LIKE NUCLEAR FACTOR N-PAC"/>
    <property type="match status" value="1"/>
</dbReference>
<organism evidence="6 7">
    <name type="scientific">Sphingobium yanoikuyae</name>
    <name type="common">Sphingomonas yanoikuyae</name>
    <dbReference type="NCBI Taxonomy" id="13690"/>
    <lineage>
        <taxon>Bacteria</taxon>
        <taxon>Pseudomonadati</taxon>
        <taxon>Pseudomonadota</taxon>
        <taxon>Alphaproteobacteria</taxon>
        <taxon>Sphingomonadales</taxon>
        <taxon>Sphingomonadaceae</taxon>
        <taxon>Sphingobium</taxon>
    </lineage>
</organism>
<gene>
    <name evidence="6" type="ORF">BV87_08645</name>
</gene>
<dbReference type="GO" id="GO:0016491">
    <property type="term" value="F:oxidoreductase activity"/>
    <property type="evidence" value="ECO:0007669"/>
    <property type="project" value="UniProtKB-KW"/>
</dbReference>
<dbReference type="Gene3D" id="1.10.1040.10">
    <property type="entry name" value="N-(1-d-carboxylethyl)-l-norvaline Dehydrogenase, domain 2"/>
    <property type="match status" value="1"/>
</dbReference>
<dbReference type="InterPro" id="IPR029154">
    <property type="entry name" value="HIBADH-like_NADP-bd"/>
</dbReference>
<dbReference type="PANTHER" id="PTHR43580">
    <property type="entry name" value="OXIDOREDUCTASE GLYR1-RELATED"/>
    <property type="match status" value="1"/>
</dbReference>
<dbReference type="GO" id="GO:0050661">
    <property type="term" value="F:NADP binding"/>
    <property type="evidence" value="ECO:0007669"/>
    <property type="project" value="InterPro"/>
</dbReference>
<dbReference type="SUPFAM" id="SSF51735">
    <property type="entry name" value="NAD(P)-binding Rossmann-fold domains"/>
    <property type="match status" value="1"/>
</dbReference>
<feature type="domain" description="3-hydroxyisobutyrate dehydrogenase-like NAD-binding" evidence="5">
    <location>
        <begin position="164"/>
        <end position="283"/>
    </location>
</feature>
<dbReference type="InterPro" id="IPR051265">
    <property type="entry name" value="HIBADH-related_NP60_sf"/>
</dbReference>
<reference evidence="6 7" key="1">
    <citation type="submission" date="2017-04" db="EMBL/GenBank/DDBJ databases">
        <title>Characterization, genome and methylation analysis of a phthalic acid esters degrading strain Sphingobium yanoikuyae SHJ.</title>
        <authorList>
            <person name="Feng L."/>
        </authorList>
    </citation>
    <scope>NUCLEOTIDE SEQUENCE [LARGE SCALE GENOMIC DNA]</scope>
    <source>
        <strain evidence="6 7">SHJ</strain>
    </source>
</reference>
<evidence type="ECO:0000259" key="4">
    <source>
        <dbReference type="Pfam" id="PF03446"/>
    </source>
</evidence>
<dbReference type="Gene3D" id="3.40.50.720">
    <property type="entry name" value="NAD(P)-binding Rossmann-like Domain"/>
    <property type="match status" value="1"/>
</dbReference>
<accession>A0A2D1R0U2</accession>
<proteinExistence type="predicted"/>
<dbReference type="InterPro" id="IPR013328">
    <property type="entry name" value="6PGD_dom2"/>
</dbReference>
<name>A0A2D1R0U2_SPHYA</name>
<evidence type="ECO:0000313" key="7">
    <source>
        <dbReference type="Proteomes" id="UP000037029"/>
    </source>
</evidence>
<dbReference type="PIRSF" id="PIRSF000103">
    <property type="entry name" value="HIBADH"/>
    <property type="match status" value="1"/>
</dbReference>
<dbReference type="InterPro" id="IPR015815">
    <property type="entry name" value="HIBADH-related"/>
</dbReference>
<dbReference type="InterPro" id="IPR006115">
    <property type="entry name" value="6PGDH_NADP-bd"/>
</dbReference>
<dbReference type="AlphaFoldDB" id="A0A2D1R0U2"/>
<dbReference type="InterPro" id="IPR008927">
    <property type="entry name" value="6-PGluconate_DH-like_C_sf"/>
</dbReference>
<dbReference type="Proteomes" id="UP000037029">
    <property type="component" value="Chromosome"/>
</dbReference>
<dbReference type="GO" id="GO:0051287">
    <property type="term" value="F:NAD binding"/>
    <property type="evidence" value="ECO:0007669"/>
    <property type="project" value="InterPro"/>
</dbReference>
<dbReference type="EMBL" id="CP020925">
    <property type="protein sequence ID" value="ATP18461.1"/>
    <property type="molecule type" value="Genomic_DNA"/>
</dbReference>
<evidence type="ECO:0000256" key="3">
    <source>
        <dbReference type="PIRSR" id="PIRSR000103-1"/>
    </source>
</evidence>
<evidence type="ECO:0000259" key="5">
    <source>
        <dbReference type="Pfam" id="PF14833"/>
    </source>
</evidence>
<dbReference type="SUPFAM" id="SSF48179">
    <property type="entry name" value="6-phosphogluconate dehydrogenase C-terminal domain-like"/>
    <property type="match status" value="1"/>
</dbReference>
<evidence type="ECO:0000256" key="1">
    <source>
        <dbReference type="ARBA" id="ARBA00023002"/>
    </source>
</evidence>
<dbReference type="Pfam" id="PF03446">
    <property type="entry name" value="NAD_binding_2"/>
    <property type="match status" value="1"/>
</dbReference>
<keyword evidence="2" id="KW-0520">NAD</keyword>
<evidence type="ECO:0000313" key="6">
    <source>
        <dbReference type="EMBL" id="ATP18461.1"/>
    </source>
</evidence>
<dbReference type="InterPro" id="IPR036291">
    <property type="entry name" value="NAD(P)-bd_dom_sf"/>
</dbReference>
<feature type="domain" description="6-phosphogluconate dehydrogenase NADP-binding" evidence="4">
    <location>
        <begin position="2"/>
        <end position="161"/>
    </location>
</feature>
<protein>
    <submittedName>
        <fullName evidence="6">3-hydroxyisobutyrate dehydrogenase</fullName>
    </submittedName>
</protein>
<feature type="active site" evidence="3">
    <location>
        <position position="170"/>
    </location>
</feature>
<evidence type="ECO:0000256" key="2">
    <source>
        <dbReference type="ARBA" id="ARBA00023027"/>
    </source>
</evidence>
<sequence>MKIAILGLGIMGGGMARQLLAAGFDLTMWNRSAGKAEALRAAGGRVAATPADAVQHADIVIAMLANDDVSKTVWTGEDGALAAMKAGAIAIESSTLTGDWVFDLARQAVARGVRFLEAPVTGSRDQAAQGTLRFLVGGDAEAIELARPAFDAMGGALVHLGPVGSAATVKLANNYLCGVQAASLAEAIALFEKHGLDIEQAMSILFDGAPASPMVKGVGRRMLDRDYAPHFVVPLMAKDLGYAAQALADVGIVSAIAQAARQRFIDADLVGEGDRDIAAIVEPLRKA</sequence>
<dbReference type="Pfam" id="PF14833">
    <property type="entry name" value="NAD_binding_11"/>
    <property type="match status" value="1"/>
</dbReference>